<organism evidence="2 3">
    <name type="scientific">Paramecium pentaurelia</name>
    <dbReference type="NCBI Taxonomy" id="43138"/>
    <lineage>
        <taxon>Eukaryota</taxon>
        <taxon>Sar</taxon>
        <taxon>Alveolata</taxon>
        <taxon>Ciliophora</taxon>
        <taxon>Intramacronucleata</taxon>
        <taxon>Oligohymenophorea</taxon>
        <taxon>Peniculida</taxon>
        <taxon>Parameciidae</taxon>
        <taxon>Paramecium</taxon>
    </lineage>
</organism>
<sequence length="137" mass="16127">MQSVQAPEQKEPKFQICQITRCPSSEDRSDHHITPDETKSYRRVQQKVEVVQEEQEVFERQEDLLQILPNANQIIIDDDDSSSIFKKLLDMLKKEQIKDCVAYLQSLKNSDKKEKEQIKKILNIPRDQKGSDEQDIR</sequence>
<dbReference type="EMBL" id="CAJJDO010000174">
    <property type="protein sequence ID" value="CAD8213143.1"/>
    <property type="molecule type" value="Genomic_DNA"/>
</dbReference>
<keyword evidence="3" id="KW-1185">Reference proteome</keyword>
<proteinExistence type="predicted"/>
<evidence type="ECO:0000256" key="1">
    <source>
        <dbReference type="SAM" id="MobiDB-lite"/>
    </source>
</evidence>
<evidence type="ECO:0000313" key="2">
    <source>
        <dbReference type="EMBL" id="CAD8213143.1"/>
    </source>
</evidence>
<dbReference type="Proteomes" id="UP000689195">
    <property type="component" value="Unassembled WGS sequence"/>
</dbReference>
<accession>A0A8S1YI30</accession>
<evidence type="ECO:0000313" key="3">
    <source>
        <dbReference type="Proteomes" id="UP000689195"/>
    </source>
</evidence>
<gene>
    <name evidence="2" type="ORF">PPENT_87.1.T1740032</name>
</gene>
<comment type="caution">
    <text evidence="2">The sequence shown here is derived from an EMBL/GenBank/DDBJ whole genome shotgun (WGS) entry which is preliminary data.</text>
</comment>
<protein>
    <submittedName>
        <fullName evidence="2">Uncharacterized protein</fullName>
    </submittedName>
</protein>
<name>A0A8S1YI30_9CILI</name>
<reference evidence="2" key="1">
    <citation type="submission" date="2021-01" db="EMBL/GenBank/DDBJ databases">
        <authorList>
            <consortium name="Genoscope - CEA"/>
            <person name="William W."/>
        </authorList>
    </citation>
    <scope>NUCLEOTIDE SEQUENCE</scope>
</reference>
<feature type="compositionally biased region" description="Basic and acidic residues" evidence="1">
    <location>
        <begin position="126"/>
        <end position="137"/>
    </location>
</feature>
<feature type="compositionally biased region" description="Basic and acidic residues" evidence="1">
    <location>
        <begin position="110"/>
        <end position="119"/>
    </location>
</feature>
<dbReference type="AlphaFoldDB" id="A0A8S1YI30"/>
<feature type="region of interest" description="Disordered" evidence="1">
    <location>
        <begin position="110"/>
        <end position="137"/>
    </location>
</feature>